<comment type="caution">
    <text evidence="1">The sequence shown here is derived from an EMBL/GenBank/DDBJ whole genome shotgun (WGS) entry which is preliminary data.</text>
</comment>
<proteinExistence type="predicted"/>
<protein>
    <submittedName>
        <fullName evidence="1">Uncharacterized protein</fullName>
    </submittedName>
</protein>
<gene>
    <name evidence="1" type="ORF">EMPG_09828</name>
</gene>
<accession>A0A0H1BP12</accession>
<sequence>MNKDDEPNLRSRTKTRTMMLLVARTKLDELFDFFQTACSTKECKEGHMGAKTI</sequence>
<evidence type="ECO:0000313" key="2">
    <source>
        <dbReference type="Proteomes" id="UP000053573"/>
    </source>
</evidence>
<dbReference type="Proteomes" id="UP000053573">
    <property type="component" value="Unassembled WGS sequence"/>
</dbReference>
<evidence type="ECO:0000313" key="1">
    <source>
        <dbReference type="EMBL" id="KLJ10891.1"/>
    </source>
</evidence>
<reference evidence="2" key="1">
    <citation type="journal article" date="2015" name="PLoS Genet.">
        <title>The dynamic genome and transcriptome of the human fungal pathogen Blastomyces and close relative Emmonsia.</title>
        <authorList>
            <person name="Munoz J.F."/>
            <person name="Gauthier G.M."/>
            <person name="Desjardins C.A."/>
            <person name="Gallo J.E."/>
            <person name="Holder J."/>
            <person name="Sullivan T.D."/>
            <person name="Marty A.J."/>
            <person name="Carmen J.C."/>
            <person name="Chen Z."/>
            <person name="Ding L."/>
            <person name="Gujja S."/>
            <person name="Magrini V."/>
            <person name="Misas E."/>
            <person name="Mitreva M."/>
            <person name="Priest M."/>
            <person name="Saif S."/>
            <person name="Whiston E.A."/>
            <person name="Young S."/>
            <person name="Zeng Q."/>
            <person name="Goldman W.E."/>
            <person name="Mardis E.R."/>
            <person name="Taylor J.W."/>
            <person name="McEwen J.G."/>
            <person name="Clay O.K."/>
            <person name="Klein B.S."/>
            <person name="Cuomo C.A."/>
        </authorList>
    </citation>
    <scope>NUCLEOTIDE SEQUENCE [LARGE SCALE GENOMIC DNA]</scope>
    <source>
        <strain evidence="2">UAMH 139</strain>
    </source>
</reference>
<name>A0A0H1BP12_9EURO</name>
<organism evidence="1 2">
    <name type="scientific">Blastomyces silverae</name>
    <dbReference type="NCBI Taxonomy" id="2060906"/>
    <lineage>
        <taxon>Eukaryota</taxon>
        <taxon>Fungi</taxon>
        <taxon>Dikarya</taxon>
        <taxon>Ascomycota</taxon>
        <taxon>Pezizomycotina</taxon>
        <taxon>Eurotiomycetes</taxon>
        <taxon>Eurotiomycetidae</taxon>
        <taxon>Onygenales</taxon>
        <taxon>Ajellomycetaceae</taxon>
        <taxon>Blastomyces</taxon>
    </lineage>
</organism>
<keyword evidence="2" id="KW-1185">Reference proteome</keyword>
<dbReference type="AlphaFoldDB" id="A0A0H1BP12"/>
<dbReference type="EMBL" id="LDEV01001857">
    <property type="protein sequence ID" value="KLJ10891.1"/>
    <property type="molecule type" value="Genomic_DNA"/>
</dbReference>